<evidence type="ECO:0000256" key="3">
    <source>
        <dbReference type="ARBA" id="ARBA00023163"/>
    </source>
</evidence>
<dbReference type="Pfam" id="PF12802">
    <property type="entry name" value="MarR_2"/>
    <property type="match status" value="1"/>
</dbReference>
<dbReference type="Proteomes" id="UP001197875">
    <property type="component" value="Unassembled WGS sequence"/>
</dbReference>
<evidence type="ECO:0000313" key="5">
    <source>
        <dbReference type="EMBL" id="MCC2190469.1"/>
    </source>
</evidence>
<keyword evidence="3" id="KW-0804">Transcription</keyword>
<keyword evidence="6" id="KW-1185">Reference proteome</keyword>
<evidence type="ECO:0000313" key="6">
    <source>
        <dbReference type="Proteomes" id="UP001197875"/>
    </source>
</evidence>
<dbReference type="InterPro" id="IPR036388">
    <property type="entry name" value="WH-like_DNA-bd_sf"/>
</dbReference>
<name>A0AAE3J709_9FIRM</name>
<organism evidence="5 6">
    <name type="scientific">Fusicatenibacter faecihominis</name>
    <dbReference type="NCBI Taxonomy" id="2881276"/>
    <lineage>
        <taxon>Bacteria</taxon>
        <taxon>Bacillati</taxon>
        <taxon>Bacillota</taxon>
        <taxon>Clostridia</taxon>
        <taxon>Lachnospirales</taxon>
        <taxon>Lachnospiraceae</taxon>
        <taxon>Fusicatenibacter</taxon>
    </lineage>
</organism>
<dbReference type="InterPro" id="IPR036390">
    <property type="entry name" value="WH_DNA-bd_sf"/>
</dbReference>
<dbReference type="AlphaFoldDB" id="A0AAE3J709"/>
<dbReference type="EMBL" id="JAJEPR010000020">
    <property type="protein sequence ID" value="MCC2190469.1"/>
    <property type="molecule type" value="Genomic_DNA"/>
</dbReference>
<comment type="caution">
    <text evidence="5">The sequence shown here is derived from an EMBL/GenBank/DDBJ whole genome shotgun (WGS) entry which is preliminary data.</text>
</comment>
<dbReference type="PANTHER" id="PTHR42756:SF1">
    <property type="entry name" value="TRANSCRIPTIONAL REPRESSOR OF EMRAB OPERON"/>
    <property type="match status" value="1"/>
</dbReference>
<sequence>MLERFEDLTAGVTQVYKNIQRIKKQRMNSLGLKGTQVMCIYYLSIHPEGMTAADLSRITVEDKASISRILAELEEEGYITYETEPGRKYRAPALLTEKGRETAVKIQQLILQATEAGGQGLTDEEREIFYRALFQIADNLSALLTNLSK</sequence>
<dbReference type="GO" id="GO:0003700">
    <property type="term" value="F:DNA-binding transcription factor activity"/>
    <property type="evidence" value="ECO:0007669"/>
    <property type="project" value="InterPro"/>
</dbReference>
<keyword evidence="2" id="KW-0238">DNA-binding</keyword>
<dbReference type="PROSITE" id="PS50995">
    <property type="entry name" value="HTH_MARR_2"/>
    <property type="match status" value="1"/>
</dbReference>
<protein>
    <submittedName>
        <fullName evidence="5">MarR family winged helix-turn-helix transcriptional regulator</fullName>
    </submittedName>
</protein>
<gene>
    <name evidence="5" type="ORF">LKD71_11745</name>
</gene>
<accession>A0AAE3J709</accession>
<dbReference type="SUPFAM" id="SSF46785">
    <property type="entry name" value="Winged helix' DNA-binding domain"/>
    <property type="match status" value="1"/>
</dbReference>
<dbReference type="Gene3D" id="1.10.10.10">
    <property type="entry name" value="Winged helix-like DNA-binding domain superfamily/Winged helix DNA-binding domain"/>
    <property type="match status" value="1"/>
</dbReference>
<dbReference type="InterPro" id="IPR011991">
    <property type="entry name" value="ArsR-like_HTH"/>
</dbReference>
<dbReference type="CDD" id="cd00090">
    <property type="entry name" value="HTH_ARSR"/>
    <property type="match status" value="1"/>
</dbReference>
<evidence type="ECO:0000256" key="2">
    <source>
        <dbReference type="ARBA" id="ARBA00023125"/>
    </source>
</evidence>
<dbReference type="GO" id="GO:0003677">
    <property type="term" value="F:DNA binding"/>
    <property type="evidence" value="ECO:0007669"/>
    <property type="project" value="UniProtKB-KW"/>
</dbReference>
<keyword evidence="1" id="KW-0805">Transcription regulation</keyword>
<dbReference type="SMART" id="SM00347">
    <property type="entry name" value="HTH_MARR"/>
    <property type="match status" value="1"/>
</dbReference>
<reference evidence="5 6" key="1">
    <citation type="submission" date="2021-10" db="EMBL/GenBank/DDBJ databases">
        <title>Anaerobic single-cell dispensing facilitates the cultivation of human gut bacteria.</title>
        <authorList>
            <person name="Afrizal A."/>
        </authorList>
    </citation>
    <scope>NUCLEOTIDE SEQUENCE [LARGE SCALE GENOMIC DNA]</scope>
    <source>
        <strain evidence="5 6">CLA-AA-H277</strain>
    </source>
</reference>
<dbReference type="InterPro" id="IPR000835">
    <property type="entry name" value="HTH_MarR-typ"/>
</dbReference>
<dbReference type="PANTHER" id="PTHR42756">
    <property type="entry name" value="TRANSCRIPTIONAL REGULATOR, MARR"/>
    <property type="match status" value="1"/>
</dbReference>
<proteinExistence type="predicted"/>
<feature type="domain" description="HTH marR-type" evidence="4">
    <location>
        <begin position="5"/>
        <end position="138"/>
    </location>
</feature>
<evidence type="ECO:0000256" key="1">
    <source>
        <dbReference type="ARBA" id="ARBA00023015"/>
    </source>
</evidence>
<evidence type="ECO:0000259" key="4">
    <source>
        <dbReference type="PROSITE" id="PS50995"/>
    </source>
</evidence>
<dbReference type="RefSeq" id="WP_178045015.1">
    <property type="nucleotide sequence ID" value="NZ_JAJEPR010000020.1"/>
</dbReference>